<proteinExistence type="predicted"/>
<organism evidence="1 2">
    <name type="scientific">Crucibulum laeve</name>
    <dbReference type="NCBI Taxonomy" id="68775"/>
    <lineage>
        <taxon>Eukaryota</taxon>
        <taxon>Fungi</taxon>
        <taxon>Dikarya</taxon>
        <taxon>Basidiomycota</taxon>
        <taxon>Agaricomycotina</taxon>
        <taxon>Agaricomycetes</taxon>
        <taxon>Agaricomycetidae</taxon>
        <taxon>Agaricales</taxon>
        <taxon>Agaricineae</taxon>
        <taxon>Nidulariaceae</taxon>
        <taxon>Crucibulum</taxon>
    </lineage>
</organism>
<dbReference type="EMBL" id="ML213604">
    <property type="protein sequence ID" value="TFK38265.1"/>
    <property type="molecule type" value="Genomic_DNA"/>
</dbReference>
<accession>A0A5C3LZW8</accession>
<protein>
    <submittedName>
        <fullName evidence="1">Uncharacterized protein</fullName>
    </submittedName>
</protein>
<gene>
    <name evidence="1" type="ORF">BDQ12DRAFT_127311</name>
</gene>
<reference evidence="1 2" key="1">
    <citation type="journal article" date="2019" name="Nat. Ecol. Evol.">
        <title>Megaphylogeny resolves global patterns of mushroom evolution.</title>
        <authorList>
            <person name="Varga T."/>
            <person name="Krizsan K."/>
            <person name="Foldi C."/>
            <person name="Dima B."/>
            <person name="Sanchez-Garcia M."/>
            <person name="Sanchez-Ramirez S."/>
            <person name="Szollosi G.J."/>
            <person name="Szarkandi J.G."/>
            <person name="Papp V."/>
            <person name="Albert L."/>
            <person name="Andreopoulos W."/>
            <person name="Angelini C."/>
            <person name="Antonin V."/>
            <person name="Barry K.W."/>
            <person name="Bougher N.L."/>
            <person name="Buchanan P."/>
            <person name="Buyck B."/>
            <person name="Bense V."/>
            <person name="Catcheside P."/>
            <person name="Chovatia M."/>
            <person name="Cooper J."/>
            <person name="Damon W."/>
            <person name="Desjardin D."/>
            <person name="Finy P."/>
            <person name="Geml J."/>
            <person name="Haridas S."/>
            <person name="Hughes K."/>
            <person name="Justo A."/>
            <person name="Karasinski D."/>
            <person name="Kautmanova I."/>
            <person name="Kiss B."/>
            <person name="Kocsube S."/>
            <person name="Kotiranta H."/>
            <person name="LaButti K.M."/>
            <person name="Lechner B.E."/>
            <person name="Liimatainen K."/>
            <person name="Lipzen A."/>
            <person name="Lukacs Z."/>
            <person name="Mihaltcheva S."/>
            <person name="Morgado L.N."/>
            <person name="Niskanen T."/>
            <person name="Noordeloos M.E."/>
            <person name="Ohm R.A."/>
            <person name="Ortiz-Santana B."/>
            <person name="Ovrebo C."/>
            <person name="Racz N."/>
            <person name="Riley R."/>
            <person name="Savchenko A."/>
            <person name="Shiryaev A."/>
            <person name="Soop K."/>
            <person name="Spirin V."/>
            <person name="Szebenyi C."/>
            <person name="Tomsovsky M."/>
            <person name="Tulloss R.E."/>
            <person name="Uehling J."/>
            <person name="Grigoriev I.V."/>
            <person name="Vagvolgyi C."/>
            <person name="Papp T."/>
            <person name="Martin F.M."/>
            <person name="Miettinen O."/>
            <person name="Hibbett D.S."/>
            <person name="Nagy L.G."/>
        </authorList>
    </citation>
    <scope>NUCLEOTIDE SEQUENCE [LARGE SCALE GENOMIC DNA]</scope>
    <source>
        <strain evidence="1 2">CBS 166.37</strain>
    </source>
</reference>
<sequence length="110" mass="13322">MCLLLQVTFSVAEIFDFIATHLCRYLRLLHCQARCNVYYSIPRMCFHIIEHLCRHRRLYNVLDVSAMGEVYLVDDKVSKNRTTLKLFRMEDVWRHLINWSSQFQALLFRH</sequence>
<dbReference type="Proteomes" id="UP000308652">
    <property type="component" value="Unassembled WGS sequence"/>
</dbReference>
<evidence type="ECO:0000313" key="2">
    <source>
        <dbReference type="Proteomes" id="UP000308652"/>
    </source>
</evidence>
<name>A0A5C3LZW8_9AGAR</name>
<keyword evidence="2" id="KW-1185">Reference proteome</keyword>
<dbReference type="AlphaFoldDB" id="A0A5C3LZW8"/>
<evidence type="ECO:0000313" key="1">
    <source>
        <dbReference type="EMBL" id="TFK38265.1"/>
    </source>
</evidence>